<dbReference type="Proteomes" id="UP001177744">
    <property type="component" value="Unassembled WGS sequence"/>
</dbReference>
<reference evidence="2" key="1">
    <citation type="submission" date="2023-06" db="EMBL/GenBank/DDBJ databases">
        <title>Reference genome for the Northern bat (Eptesicus nilssonii), a most northern bat species.</title>
        <authorList>
            <person name="Laine V.N."/>
            <person name="Pulliainen A.T."/>
            <person name="Lilley T.M."/>
        </authorList>
    </citation>
    <scope>NUCLEOTIDE SEQUENCE</scope>
    <source>
        <strain evidence="2">BLF_Eptnil</strain>
        <tissue evidence="2">Kidney</tissue>
    </source>
</reference>
<proteinExistence type="predicted"/>
<organism evidence="2 3">
    <name type="scientific">Cnephaeus nilssonii</name>
    <name type="common">Northern bat</name>
    <name type="synonym">Eptesicus nilssonii</name>
    <dbReference type="NCBI Taxonomy" id="3371016"/>
    <lineage>
        <taxon>Eukaryota</taxon>
        <taxon>Metazoa</taxon>
        <taxon>Chordata</taxon>
        <taxon>Craniata</taxon>
        <taxon>Vertebrata</taxon>
        <taxon>Euteleostomi</taxon>
        <taxon>Mammalia</taxon>
        <taxon>Eutheria</taxon>
        <taxon>Laurasiatheria</taxon>
        <taxon>Chiroptera</taxon>
        <taxon>Yangochiroptera</taxon>
        <taxon>Vespertilionidae</taxon>
        <taxon>Cnephaeus</taxon>
    </lineage>
</organism>
<protein>
    <submittedName>
        <fullName evidence="2">Uncharacterized protein</fullName>
    </submittedName>
</protein>
<evidence type="ECO:0000256" key="1">
    <source>
        <dbReference type="SAM" id="MobiDB-lite"/>
    </source>
</evidence>
<name>A0AA40HED8_CNENI</name>
<keyword evidence="3" id="KW-1185">Reference proteome</keyword>
<evidence type="ECO:0000313" key="3">
    <source>
        <dbReference type="Proteomes" id="UP001177744"/>
    </source>
</evidence>
<dbReference type="EMBL" id="JAULJE010000021">
    <property type="protein sequence ID" value="KAK1329722.1"/>
    <property type="molecule type" value="Genomic_DNA"/>
</dbReference>
<sequence>MSGPQQQVSHPHVYTMGNPIWMGEAGLVLVVFGRLLGSSDGLQGSPSLNCALFPLHSPPGCILGLSLAVSSLKYQHPEHHHDQSSHAHLDEIPHGIVFGVGGWEFGKMPHFSDDDFYTVPHHPAPQQEQQSWELNQG</sequence>
<dbReference type="AlphaFoldDB" id="A0AA40HED8"/>
<feature type="region of interest" description="Disordered" evidence="1">
    <location>
        <begin position="116"/>
        <end position="137"/>
    </location>
</feature>
<accession>A0AA40HED8</accession>
<gene>
    <name evidence="2" type="ORF">QTO34_009905</name>
</gene>
<comment type="caution">
    <text evidence="2">The sequence shown here is derived from an EMBL/GenBank/DDBJ whole genome shotgun (WGS) entry which is preliminary data.</text>
</comment>
<feature type="compositionally biased region" description="Polar residues" evidence="1">
    <location>
        <begin position="126"/>
        <end position="137"/>
    </location>
</feature>
<evidence type="ECO:0000313" key="2">
    <source>
        <dbReference type="EMBL" id="KAK1329722.1"/>
    </source>
</evidence>